<protein>
    <recommendedName>
        <fullName evidence="8">CASP-like protein</fullName>
    </recommendedName>
</protein>
<evidence type="ECO:0000256" key="3">
    <source>
        <dbReference type="ARBA" id="ARBA00011489"/>
    </source>
</evidence>
<dbReference type="Pfam" id="PF04535">
    <property type="entry name" value="CASP_dom"/>
    <property type="match status" value="1"/>
</dbReference>
<dbReference type="AlphaFoldDB" id="A0A5J9VZA6"/>
<evidence type="ECO:0000259" key="9">
    <source>
        <dbReference type="Pfam" id="PF04535"/>
    </source>
</evidence>
<gene>
    <name evidence="10" type="ORF">EJB05_15067</name>
</gene>
<evidence type="ECO:0000256" key="5">
    <source>
        <dbReference type="ARBA" id="ARBA00022692"/>
    </source>
</evidence>
<dbReference type="GO" id="GO:0005886">
    <property type="term" value="C:plasma membrane"/>
    <property type="evidence" value="ECO:0007669"/>
    <property type="project" value="UniProtKB-SubCell"/>
</dbReference>
<dbReference type="Proteomes" id="UP000324897">
    <property type="component" value="Chromosome 4"/>
</dbReference>
<dbReference type="Gramene" id="TVU41539">
    <property type="protein sequence ID" value="TVU41539"/>
    <property type="gene ID" value="EJB05_15067"/>
</dbReference>
<comment type="similarity">
    <text evidence="2 8">Belongs to the Casparian strip membrane proteins (CASP) family.</text>
</comment>
<dbReference type="OrthoDB" id="754299at2759"/>
<keyword evidence="7 8" id="KW-0472">Membrane</keyword>
<sequence length="158" mass="17108">MKDVVGSPGTWCSLALRVSQFLCAGACFGAMATVDSSATNKFNGFRYLVVSMLVQFFWSFGLACVDAYALKTGTDFHTRGFVVPSTIVDWIMGVHTFGVASASAGLAVFFERDTELCTLTPMHSVCSNFKVAVILVFVTWSFIAASATSMFWLFASLD</sequence>
<evidence type="ECO:0000256" key="1">
    <source>
        <dbReference type="ARBA" id="ARBA00004651"/>
    </source>
</evidence>
<organism evidence="10 11">
    <name type="scientific">Eragrostis curvula</name>
    <name type="common">weeping love grass</name>
    <dbReference type="NCBI Taxonomy" id="38414"/>
    <lineage>
        <taxon>Eukaryota</taxon>
        <taxon>Viridiplantae</taxon>
        <taxon>Streptophyta</taxon>
        <taxon>Embryophyta</taxon>
        <taxon>Tracheophyta</taxon>
        <taxon>Spermatophyta</taxon>
        <taxon>Magnoliopsida</taxon>
        <taxon>Liliopsida</taxon>
        <taxon>Poales</taxon>
        <taxon>Poaceae</taxon>
        <taxon>PACMAD clade</taxon>
        <taxon>Chloridoideae</taxon>
        <taxon>Eragrostideae</taxon>
        <taxon>Eragrostidinae</taxon>
        <taxon>Eragrostis</taxon>
    </lineage>
</organism>
<keyword evidence="4 8" id="KW-1003">Cell membrane</keyword>
<feature type="transmembrane region" description="Helical" evidence="8">
    <location>
        <begin position="46"/>
        <end position="70"/>
    </location>
</feature>
<proteinExistence type="inferred from homology"/>
<evidence type="ECO:0000256" key="6">
    <source>
        <dbReference type="ARBA" id="ARBA00022989"/>
    </source>
</evidence>
<comment type="subunit">
    <text evidence="3 8">Homodimer and heterodimers.</text>
</comment>
<evidence type="ECO:0000256" key="8">
    <source>
        <dbReference type="RuleBase" id="RU361233"/>
    </source>
</evidence>
<feature type="transmembrane region" description="Helical" evidence="8">
    <location>
        <begin position="90"/>
        <end position="110"/>
    </location>
</feature>
<name>A0A5J9VZA6_9POAL</name>
<comment type="subcellular location">
    <subcellularLocation>
        <location evidence="1 8">Cell membrane</location>
        <topology evidence="1 8">Multi-pass membrane protein</topology>
    </subcellularLocation>
</comment>
<evidence type="ECO:0000256" key="2">
    <source>
        <dbReference type="ARBA" id="ARBA00007651"/>
    </source>
</evidence>
<accession>A0A5J9VZA6</accession>
<evidence type="ECO:0000256" key="7">
    <source>
        <dbReference type="ARBA" id="ARBA00023136"/>
    </source>
</evidence>
<evidence type="ECO:0000313" key="11">
    <source>
        <dbReference type="Proteomes" id="UP000324897"/>
    </source>
</evidence>
<keyword evidence="5 8" id="KW-0812">Transmembrane</keyword>
<feature type="transmembrane region" description="Helical" evidence="8">
    <location>
        <begin position="131"/>
        <end position="155"/>
    </location>
</feature>
<dbReference type="InterPro" id="IPR045009">
    <property type="entry name" value="CASPL-5"/>
</dbReference>
<evidence type="ECO:0000313" key="10">
    <source>
        <dbReference type="EMBL" id="TVU41539.1"/>
    </source>
</evidence>
<dbReference type="PANTHER" id="PTHR32021">
    <property type="entry name" value="CASP-LIKE PROTEIN 5B3"/>
    <property type="match status" value="1"/>
</dbReference>
<keyword evidence="6 8" id="KW-1133">Transmembrane helix</keyword>
<dbReference type="InterPro" id="IPR006702">
    <property type="entry name" value="CASP_dom"/>
</dbReference>
<dbReference type="PANTHER" id="PTHR32021:SF51">
    <property type="entry name" value="CASP-LIKE PROTEIN 5B3"/>
    <property type="match status" value="1"/>
</dbReference>
<comment type="caution">
    <text evidence="10">The sequence shown here is derived from an EMBL/GenBank/DDBJ whole genome shotgun (WGS) entry which is preliminary data.</text>
</comment>
<keyword evidence="11" id="KW-1185">Reference proteome</keyword>
<feature type="domain" description="Casparian strip membrane protein" evidence="9">
    <location>
        <begin position="7"/>
        <end position="141"/>
    </location>
</feature>
<feature type="transmembrane region" description="Helical" evidence="8">
    <location>
        <begin position="14"/>
        <end position="34"/>
    </location>
</feature>
<reference evidence="10 11" key="1">
    <citation type="journal article" date="2019" name="Sci. Rep.">
        <title>A high-quality genome of Eragrostis curvula grass provides insights into Poaceae evolution and supports new strategies to enhance forage quality.</title>
        <authorList>
            <person name="Carballo J."/>
            <person name="Santos B.A.C.M."/>
            <person name="Zappacosta D."/>
            <person name="Garbus I."/>
            <person name="Selva J.P."/>
            <person name="Gallo C.A."/>
            <person name="Diaz A."/>
            <person name="Albertini E."/>
            <person name="Caccamo M."/>
            <person name="Echenique V."/>
        </authorList>
    </citation>
    <scope>NUCLEOTIDE SEQUENCE [LARGE SCALE GENOMIC DNA]</scope>
    <source>
        <strain evidence="11">cv. Victoria</strain>
        <tissue evidence="10">Leaf</tissue>
    </source>
</reference>
<dbReference type="EMBL" id="RWGY01000007">
    <property type="protein sequence ID" value="TVU41539.1"/>
    <property type="molecule type" value="Genomic_DNA"/>
</dbReference>
<evidence type="ECO:0000256" key="4">
    <source>
        <dbReference type="ARBA" id="ARBA00022475"/>
    </source>
</evidence>